<comment type="caution">
    <text evidence="2">The sequence shown here is derived from an EMBL/GenBank/DDBJ whole genome shotgun (WGS) entry which is preliminary data.</text>
</comment>
<reference evidence="2 3" key="1">
    <citation type="submission" date="2023-08" db="EMBL/GenBank/DDBJ databases">
        <title>Annotated Genome Sequence of Vanrija albida AlHP1.</title>
        <authorList>
            <person name="Herzog R."/>
        </authorList>
    </citation>
    <scope>NUCLEOTIDE SEQUENCE [LARGE SCALE GENOMIC DNA]</scope>
    <source>
        <strain evidence="2 3">AlHP1</strain>
    </source>
</reference>
<feature type="compositionally biased region" description="Low complexity" evidence="1">
    <location>
        <begin position="92"/>
        <end position="109"/>
    </location>
</feature>
<evidence type="ECO:0000256" key="1">
    <source>
        <dbReference type="SAM" id="MobiDB-lite"/>
    </source>
</evidence>
<sequence length="165" mass="17121">MTATTTTTTSSQPIPQAAASTSAASTPSASPLNPTNMGNAGAGTGPGPLEDRLNALLSSFDIGTHGLCREERRTGEFAKPQTKLPAPRDPSPSRSPLLSLLSLTRPRLPTAASAPSTPRGSMALPSPGLEPANPFNAATGRPQLDAQRRHSHFDPGREPKLHGLF</sequence>
<accession>A0ABR3Q962</accession>
<protein>
    <submittedName>
        <fullName evidence="2">Uncharacterized protein</fullName>
    </submittedName>
</protein>
<dbReference type="Proteomes" id="UP001565368">
    <property type="component" value="Unassembled WGS sequence"/>
</dbReference>
<name>A0ABR3Q962_9TREE</name>
<proteinExistence type="predicted"/>
<evidence type="ECO:0000313" key="2">
    <source>
        <dbReference type="EMBL" id="KAL1411263.1"/>
    </source>
</evidence>
<gene>
    <name evidence="2" type="ORF">Q8F55_002214</name>
</gene>
<dbReference type="RefSeq" id="XP_069211207.1">
    <property type="nucleotide sequence ID" value="XM_069350821.1"/>
</dbReference>
<keyword evidence="3" id="KW-1185">Reference proteome</keyword>
<feature type="region of interest" description="Disordered" evidence="1">
    <location>
        <begin position="71"/>
        <end position="165"/>
    </location>
</feature>
<organism evidence="2 3">
    <name type="scientific">Vanrija albida</name>
    <dbReference type="NCBI Taxonomy" id="181172"/>
    <lineage>
        <taxon>Eukaryota</taxon>
        <taxon>Fungi</taxon>
        <taxon>Dikarya</taxon>
        <taxon>Basidiomycota</taxon>
        <taxon>Agaricomycotina</taxon>
        <taxon>Tremellomycetes</taxon>
        <taxon>Trichosporonales</taxon>
        <taxon>Trichosporonaceae</taxon>
        <taxon>Vanrija</taxon>
    </lineage>
</organism>
<feature type="region of interest" description="Disordered" evidence="1">
    <location>
        <begin position="1"/>
        <end position="52"/>
    </location>
</feature>
<feature type="compositionally biased region" description="Basic and acidic residues" evidence="1">
    <location>
        <begin position="146"/>
        <end position="165"/>
    </location>
</feature>
<dbReference type="GeneID" id="95983257"/>
<dbReference type="EMBL" id="JBBXJM010000002">
    <property type="protein sequence ID" value="KAL1411263.1"/>
    <property type="molecule type" value="Genomic_DNA"/>
</dbReference>
<evidence type="ECO:0000313" key="3">
    <source>
        <dbReference type="Proteomes" id="UP001565368"/>
    </source>
</evidence>
<feature type="compositionally biased region" description="Low complexity" evidence="1">
    <location>
        <begin position="1"/>
        <end position="31"/>
    </location>
</feature>